<dbReference type="EC" id="1.1.1.100" evidence="2"/>
<evidence type="ECO:0000256" key="1">
    <source>
        <dbReference type="ARBA" id="ARBA00006484"/>
    </source>
</evidence>
<dbReference type="EMBL" id="KI925464">
    <property type="protein sequence ID" value="ETW76558.1"/>
    <property type="molecule type" value="Genomic_DNA"/>
</dbReference>
<keyword evidence="3" id="KW-0521">NADP</keyword>
<reference evidence="7 8" key="1">
    <citation type="journal article" date="2012" name="New Phytol.">
        <title>Insight into trade-off between wood decay and parasitism from the genome of a fungal forest pathogen.</title>
        <authorList>
            <person name="Olson A."/>
            <person name="Aerts A."/>
            <person name="Asiegbu F."/>
            <person name="Belbahri L."/>
            <person name="Bouzid O."/>
            <person name="Broberg A."/>
            <person name="Canback B."/>
            <person name="Coutinho P.M."/>
            <person name="Cullen D."/>
            <person name="Dalman K."/>
            <person name="Deflorio G."/>
            <person name="van Diepen L.T."/>
            <person name="Dunand C."/>
            <person name="Duplessis S."/>
            <person name="Durling M."/>
            <person name="Gonthier P."/>
            <person name="Grimwood J."/>
            <person name="Fossdal C.G."/>
            <person name="Hansson D."/>
            <person name="Henrissat B."/>
            <person name="Hietala A."/>
            <person name="Himmelstrand K."/>
            <person name="Hoffmeister D."/>
            <person name="Hogberg N."/>
            <person name="James T.Y."/>
            <person name="Karlsson M."/>
            <person name="Kohler A."/>
            <person name="Kues U."/>
            <person name="Lee Y.H."/>
            <person name="Lin Y.C."/>
            <person name="Lind M."/>
            <person name="Lindquist E."/>
            <person name="Lombard V."/>
            <person name="Lucas S."/>
            <person name="Lunden K."/>
            <person name="Morin E."/>
            <person name="Murat C."/>
            <person name="Park J."/>
            <person name="Raffaello T."/>
            <person name="Rouze P."/>
            <person name="Salamov A."/>
            <person name="Schmutz J."/>
            <person name="Solheim H."/>
            <person name="Stahlberg J."/>
            <person name="Velez H."/>
            <person name="de Vries R.P."/>
            <person name="Wiebenga A."/>
            <person name="Woodward S."/>
            <person name="Yakovlev I."/>
            <person name="Garbelotto M."/>
            <person name="Martin F."/>
            <person name="Grigoriev I.V."/>
            <person name="Stenlid J."/>
        </authorList>
    </citation>
    <scope>NUCLEOTIDE SEQUENCE [LARGE SCALE GENOMIC DNA]</scope>
    <source>
        <strain evidence="7 8">TC 32-1</strain>
    </source>
</reference>
<dbReference type="InterPro" id="IPR002347">
    <property type="entry name" value="SDR_fam"/>
</dbReference>
<dbReference type="OrthoDB" id="1888931at2759"/>
<comment type="catalytic activity">
    <reaction evidence="5">
        <text>a (3R)-hydroxyacyl-[ACP] + NADP(+) = a 3-oxoacyl-[ACP] + NADPH + H(+)</text>
        <dbReference type="Rhea" id="RHEA:17397"/>
        <dbReference type="Rhea" id="RHEA-COMP:9916"/>
        <dbReference type="Rhea" id="RHEA-COMP:9945"/>
        <dbReference type="ChEBI" id="CHEBI:15378"/>
        <dbReference type="ChEBI" id="CHEBI:57783"/>
        <dbReference type="ChEBI" id="CHEBI:58349"/>
        <dbReference type="ChEBI" id="CHEBI:78776"/>
        <dbReference type="ChEBI" id="CHEBI:78827"/>
        <dbReference type="EC" id="1.1.1.100"/>
    </reaction>
</comment>
<gene>
    <name evidence="7" type="ORF">HETIRDRAFT_389594</name>
</gene>
<dbReference type="CDD" id="cd05233">
    <property type="entry name" value="SDR_c"/>
    <property type="match status" value="1"/>
</dbReference>
<dbReference type="InterPro" id="IPR057326">
    <property type="entry name" value="KR_dom"/>
</dbReference>
<dbReference type="Proteomes" id="UP000030671">
    <property type="component" value="Unassembled WGS sequence"/>
</dbReference>
<evidence type="ECO:0000259" key="6">
    <source>
        <dbReference type="SMART" id="SM00822"/>
    </source>
</evidence>
<dbReference type="STRING" id="747525.W4JSN9"/>
<dbReference type="PANTHER" id="PTHR42879:SF2">
    <property type="entry name" value="3-OXOACYL-[ACYL-CARRIER-PROTEIN] REDUCTASE FABG"/>
    <property type="match status" value="1"/>
</dbReference>
<feature type="non-terminal residue" evidence="7">
    <location>
        <position position="252"/>
    </location>
</feature>
<proteinExistence type="inferred from homology"/>
<evidence type="ECO:0000313" key="8">
    <source>
        <dbReference type="Proteomes" id="UP000030671"/>
    </source>
</evidence>
<dbReference type="Gene3D" id="3.40.50.720">
    <property type="entry name" value="NAD(P)-binding Rossmann-like Domain"/>
    <property type="match status" value="1"/>
</dbReference>
<evidence type="ECO:0000256" key="2">
    <source>
        <dbReference type="ARBA" id="ARBA00012948"/>
    </source>
</evidence>
<dbReference type="InParanoid" id="W4JSN9"/>
<feature type="domain" description="Ketoreductase" evidence="6">
    <location>
        <begin position="18"/>
        <end position="207"/>
    </location>
</feature>
<evidence type="ECO:0000313" key="7">
    <source>
        <dbReference type="EMBL" id="ETW76558.1"/>
    </source>
</evidence>
<evidence type="ECO:0000256" key="4">
    <source>
        <dbReference type="ARBA" id="ARBA00023002"/>
    </source>
</evidence>
<sequence>MSKLTSPGTYTPTILQGKLALITGATGGIGQATTRLLASRGVSIAVHYFSSQAKADALVSEILANNPSIKAAAFQADLGDYDAVRRMHKQIVETLGSPDILYCNAAATGTIVGIKGKIQDVTVEEFEKVWRSNTASAFLLSQLCLPFMVEQAWGRVIFCSSIAAATGGVIGPHYASSKSALHGIMHWIANQYCRTGVTCNAVAPALITNTEMFKAPTTAHLDLIPMGRFGQPEEIAAVVELLVTNSYMTNKV</sequence>
<dbReference type="PROSITE" id="PS00061">
    <property type="entry name" value="ADH_SHORT"/>
    <property type="match status" value="1"/>
</dbReference>
<dbReference type="PANTHER" id="PTHR42879">
    <property type="entry name" value="3-OXOACYL-(ACYL-CARRIER-PROTEIN) REDUCTASE"/>
    <property type="match status" value="1"/>
</dbReference>
<dbReference type="AlphaFoldDB" id="W4JSN9"/>
<keyword evidence="4" id="KW-0560">Oxidoreductase</keyword>
<evidence type="ECO:0000256" key="3">
    <source>
        <dbReference type="ARBA" id="ARBA00022857"/>
    </source>
</evidence>
<dbReference type="GO" id="GO:0004316">
    <property type="term" value="F:3-oxoacyl-[acyl-carrier-protein] reductase (NADPH) activity"/>
    <property type="evidence" value="ECO:0007669"/>
    <property type="project" value="UniProtKB-EC"/>
</dbReference>
<dbReference type="Pfam" id="PF00106">
    <property type="entry name" value="adh_short"/>
    <property type="match status" value="1"/>
</dbReference>
<dbReference type="RefSeq" id="XP_009551447.1">
    <property type="nucleotide sequence ID" value="XM_009553152.1"/>
</dbReference>
<dbReference type="SMART" id="SM00822">
    <property type="entry name" value="PKS_KR"/>
    <property type="match status" value="1"/>
</dbReference>
<dbReference type="PRINTS" id="PR00081">
    <property type="entry name" value="GDHRDH"/>
</dbReference>
<keyword evidence="8" id="KW-1185">Reference proteome</keyword>
<accession>W4JSN9</accession>
<dbReference type="KEGG" id="hir:HETIRDRAFT_389594"/>
<dbReference type="FunFam" id="3.40.50.720:FF:000173">
    <property type="entry name" value="3-oxoacyl-[acyl-carrier protein] reductase"/>
    <property type="match status" value="1"/>
</dbReference>
<name>W4JSN9_HETIT</name>
<evidence type="ECO:0000256" key="5">
    <source>
        <dbReference type="ARBA" id="ARBA00048508"/>
    </source>
</evidence>
<dbReference type="SUPFAM" id="SSF51735">
    <property type="entry name" value="NAD(P)-binding Rossmann-fold domains"/>
    <property type="match status" value="1"/>
</dbReference>
<comment type="similarity">
    <text evidence="1">Belongs to the short-chain dehydrogenases/reductases (SDR) family.</text>
</comment>
<dbReference type="eggNOG" id="KOG0725">
    <property type="taxonomic scope" value="Eukaryota"/>
</dbReference>
<dbReference type="InterPro" id="IPR020904">
    <property type="entry name" value="Sc_DH/Rdtase_CS"/>
</dbReference>
<dbReference type="GO" id="GO:0032787">
    <property type="term" value="P:monocarboxylic acid metabolic process"/>
    <property type="evidence" value="ECO:0007669"/>
    <property type="project" value="UniProtKB-ARBA"/>
</dbReference>
<protein>
    <recommendedName>
        <fullName evidence="2">3-oxoacyl-[acyl-carrier-protein] reductase</fullName>
        <ecNumber evidence="2">1.1.1.100</ecNumber>
    </recommendedName>
</protein>
<dbReference type="InterPro" id="IPR036291">
    <property type="entry name" value="NAD(P)-bd_dom_sf"/>
</dbReference>
<dbReference type="InterPro" id="IPR050259">
    <property type="entry name" value="SDR"/>
</dbReference>
<dbReference type="HOGENOM" id="CLU_010194_1_3_1"/>
<organism evidence="7 8">
    <name type="scientific">Heterobasidion irregulare (strain TC 32-1)</name>
    <dbReference type="NCBI Taxonomy" id="747525"/>
    <lineage>
        <taxon>Eukaryota</taxon>
        <taxon>Fungi</taxon>
        <taxon>Dikarya</taxon>
        <taxon>Basidiomycota</taxon>
        <taxon>Agaricomycotina</taxon>
        <taxon>Agaricomycetes</taxon>
        <taxon>Russulales</taxon>
        <taxon>Bondarzewiaceae</taxon>
        <taxon>Heterobasidion</taxon>
        <taxon>Heterobasidion annosum species complex</taxon>
    </lineage>
</organism>
<dbReference type="GeneID" id="20672419"/>